<accession>A0ABT5D9F3</accession>
<gene>
    <name evidence="2" type="ORF">POL68_17675</name>
</gene>
<proteinExistence type="predicted"/>
<comment type="caution">
    <text evidence="2">The sequence shown here is derived from an EMBL/GenBank/DDBJ whole genome shotgun (WGS) entry which is preliminary data.</text>
</comment>
<evidence type="ECO:0000256" key="1">
    <source>
        <dbReference type="SAM" id="MobiDB-lite"/>
    </source>
</evidence>
<feature type="compositionally biased region" description="Polar residues" evidence="1">
    <location>
        <begin position="46"/>
        <end position="72"/>
    </location>
</feature>
<dbReference type="EMBL" id="JAQNDM010000002">
    <property type="protein sequence ID" value="MDC0710310.1"/>
    <property type="molecule type" value="Genomic_DNA"/>
</dbReference>
<sequence length="84" mass="9471">MRLELRAQSRELRRRPELLGLDAQPLGFQPAELGLLNQVWGDERNPTSPSNKTTKATPKSTPMVTATRRQATNTLVVPNFRFTP</sequence>
<organism evidence="2 3">
    <name type="scientific">Stigmatella ashevillensis</name>
    <dbReference type="NCBI Taxonomy" id="2995309"/>
    <lineage>
        <taxon>Bacteria</taxon>
        <taxon>Pseudomonadati</taxon>
        <taxon>Myxococcota</taxon>
        <taxon>Myxococcia</taxon>
        <taxon>Myxococcales</taxon>
        <taxon>Cystobacterineae</taxon>
        <taxon>Archangiaceae</taxon>
        <taxon>Stigmatella</taxon>
    </lineage>
</organism>
<reference evidence="2 3" key="1">
    <citation type="submission" date="2022-11" db="EMBL/GenBank/DDBJ databases">
        <title>Minimal conservation of predation-associated metabolite biosynthetic gene clusters underscores biosynthetic potential of Myxococcota including descriptions for ten novel species: Archangium lansinium sp. nov., Myxococcus landrumus sp. nov., Nannocystis bai.</title>
        <authorList>
            <person name="Ahearne A."/>
            <person name="Stevens C."/>
            <person name="Dowd S."/>
        </authorList>
    </citation>
    <scope>NUCLEOTIDE SEQUENCE [LARGE SCALE GENOMIC DNA]</scope>
    <source>
        <strain evidence="2 3">NCWAL01</strain>
    </source>
</reference>
<feature type="region of interest" description="Disordered" evidence="1">
    <location>
        <begin position="40"/>
        <end position="72"/>
    </location>
</feature>
<evidence type="ECO:0000313" key="3">
    <source>
        <dbReference type="Proteomes" id="UP001221838"/>
    </source>
</evidence>
<evidence type="ECO:0000313" key="2">
    <source>
        <dbReference type="EMBL" id="MDC0710310.1"/>
    </source>
</evidence>
<name>A0ABT5D9F3_9BACT</name>
<dbReference type="RefSeq" id="WP_272139653.1">
    <property type="nucleotide sequence ID" value="NZ_JAQNDM010000002.1"/>
</dbReference>
<protein>
    <submittedName>
        <fullName evidence="2">Uncharacterized protein</fullName>
    </submittedName>
</protein>
<keyword evidence="3" id="KW-1185">Reference proteome</keyword>
<dbReference type="Proteomes" id="UP001221838">
    <property type="component" value="Unassembled WGS sequence"/>
</dbReference>